<protein>
    <submittedName>
        <fullName evidence="1">Uncharacterized protein</fullName>
    </submittedName>
</protein>
<name>A0ABR0AQF7_9CRUS</name>
<dbReference type="EMBL" id="JAOYFB010000038">
    <property type="protein sequence ID" value="KAK4027348.1"/>
    <property type="molecule type" value="Genomic_DNA"/>
</dbReference>
<organism evidence="1 2">
    <name type="scientific">Daphnia magna</name>
    <dbReference type="NCBI Taxonomy" id="35525"/>
    <lineage>
        <taxon>Eukaryota</taxon>
        <taxon>Metazoa</taxon>
        <taxon>Ecdysozoa</taxon>
        <taxon>Arthropoda</taxon>
        <taxon>Crustacea</taxon>
        <taxon>Branchiopoda</taxon>
        <taxon>Diplostraca</taxon>
        <taxon>Cladocera</taxon>
        <taxon>Anomopoda</taxon>
        <taxon>Daphniidae</taxon>
        <taxon>Daphnia</taxon>
    </lineage>
</organism>
<comment type="caution">
    <text evidence="1">The sequence shown here is derived from an EMBL/GenBank/DDBJ whole genome shotgun (WGS) entry which is preliminary data.</text>
</comment>
<sequence length="130" mass="14710">MGVKELYAIGLLLLCKKSHLAYLLELMKEHRPQIDFDTLPSSGKQLMFIDGRDMPQPYTTTYSLLGNGRYTHFGLETAQAGDSPVAYFSNADSLQYAAIFKTNPNALPLSIQKRLRNFMADWKLKQLGCF</sequence>
<reference evidence="1 2" key="1">
    <citation type="journal article" date="2023" name="Nucleic Acids Res.">
        <title>The hologenome of Daphnia magna reveals possible DNA methylation and microbiome-mediated evolution of the host genome.</title>
        <authorList>
            <person name="Chaturvedi A."/>
            <person name="Li X."/>
            <person name="Dhandapani V."/>
            <person name="Marshall H."/>
            <person name="Kissane S."/>
            <person name="Cuenca-Cambronero M."/>
            <person name="Asole G."/>
            <person name="Calvet F."/>
            <person name="Ruiz-Romero M."/>
            <person name="Marangio P."/>
            <person name="Guigo R."/>
            <person name="Rago D."/>
            <person name="Mirbahai L."/>
            <person name="Eastwood N."/>
            <person name="Colbourne J.K."/>
            <person name="Zhou J."/>
            <person name="Mallon E."/>
            <person name="Orsini L."/>
        </authorList>
    </citation>
    <scope>NUCLEOTIDE SEQUENCE [LARGE SCALE GENOMIC DNA]</scope>
    <source>
        <strain evidence="1">LRV0_1</strain>
    </source>
</reference>
<evidence type="ECO:0000313" key="1">
    <source>
        <dbReference type="EMBL" id="KAK4027348.1"/>
    </source>
</evidence>
<proteinExistence type="predicted"/>
<gene>
    <name evidence="1" type="ORF">OUZ56_016358</name>
</gene>
<evidence type="ECO:0000313" key="2">
    <source>
        <dbReference type="Proteomes" id="UP001234178"/>
    </source>
</evidence>
<accession>A0ABR0AQF7</accession>
<dbReference type="Proteomes" id="UP001234178">
    <property type="component" value="Unassembled WGS sequence"/>
</dbReference>
<keyword evidence="2" id="KW-1185">Reference proteome</keyword>